<gene>
    <name evidence="1" type="ORF">STAS_32196</name>
</gene>
<comment type="caution">
    <text evidence="1">The sequence shown here is derived from an EMBL/GenBank/DDBJ whole genome shotgun (WGS) entry which is preliminary data.</text>
</comment>
<dbReference type="AlphaFoldDB" id="A0A5A7RDW0"/>
<evidence type="ECO:0000313" key="2">
    <source>
        <dbReference type="Proteomes" id="UP000325081"/>
    </source>
</evidence>
<evidence type="ECO:0000313" key="1">
    <source>
        <dbReference type="EMBL" id="GER54591.1"/>
    </source>
</evidence>
<name>A0A5A7RDW0_STRAF</name>
<proteinExistence type="predicted"/>
<keyword evidence="1" id="KW-0548">Nucleotidyltransferase</keyword>
<keyword evidence="2" id="KW-1185">Reference proteome</keyword>
<dbReference type="EMBL" id="BKCP01011292">
    <property type="protein sequence ID" value="GER54591.1"/>
    <property type="molecule type" value="Genomic_DNA"/>
</dbReference>
<organism evidence="1 2">
    <name type="scientific">Striga asiatica</name>
    <name type="common">Asiatic witchweed</name>
    <name type="synonym">Buchnera asiatica</name>
    <dbReference type="NCBI Taxonomy" id="4170"/>
    <lineage>
        <taxon>Eukaryota</taxon>
        <taxon>Viridiplantae</taxon>
        <taxon>Streptophyta</taxon>
        <taxon>Embryophyta</taxon>
        <taxon>Tracheophyta</taxon>
        <taxon>Spermatophyta</taxon>
        <taxon>Magnoliopsida</taxon>
        <taxon>eudicotyledons</taxon>
        <taxon>Gunneridae</taxon>
        <taxon>Pentapetalae</taxon>
        <taxon>asterids</taxon>
        <taxon>lamiids</taxon>
        <taxon>Lamiales</taxon>
        <taxon>Orobanchaceae</taxon>
        <taxon>Buchnereae</taxon>
        <taxon>Striga</taxon>
    </lineage>
</organism>
<dbReference type="Proteomes" id="UP000325081">
    <property type="component" value="Unassembled WGS sequence"/>
</dbReference>
<protein>
    <submittedName>
        <fullName evidence="1">2-C-methyl-D-erythritol 4-phosphatecytidylyltransferase</fullName>
    </submittedName>
</protein>
<keyword evidence="1" id="KW-0808">Transferase</keyword>
<accession>A0A5A7RDW0</accession>
<sequence length="112" mass="13029">MDWLPTCKPWLGCSIVTRFGDFPPKKYFRMVETPSDPTHPTMALDPIILPLDENPMATYAFWLGADSKKFHTERERESYPENEVLRRPYRDTLERSGIKGNIRALEVDGRIT</sequence>
<reference evidence="2" key="1">
    <citation type="journal article" date="2019" name="Curr. Biol.">
        <title>Genome Sequence of Striga asiatica Provides Insight into the Evolution of Plant Parasitism.</title>
        <authorList>
            <person name="Yoshida S."/>
            <person name="Kim S."/>
            <person name="Wafula E.K."/>
            <person name="Tanskanen J."/>
            <person name="Kim Y.M."/>
            <person name="Honaas L."/>
            <person name="Yang Z."/>
            <person name="Spallek T."/>
            <person name="Conn C.E."/>
            <person name="Ichihashi Y."/>
            <person name="Cheong K."/>
            <person name="Cui S."/>
            <person name="Der J.P."/>
            <person name="Gundlach H."/>
            <person name="Jiao Y."/>
            <person name="Hori C."/>
            <person name="Ishida J.K."/>
            <person name="Kasahara H."/>
            <person name="Kiba T."/>
            <person name="Kim M.S."/>
            <person name="Koo N."/>
            <person name="Laohavisit A."/>
            <person name="Lee Y.H."/>
            <person name="Lumba S."/>
            <person name="McCourt P."/>
            <person name="Mortimer J.C."/>
            <person name="Mutuku J.M."/>
            <person name="Nomura T."/>
            <person name="Sasaki-Sekimoto Y."/>
            <person name="Seto Y."/>
            <person name="Wang Y."/>
            <person name="Wakatake T."/>
            <person name="Sakakibara H."/>
            <person name="Demura T."/>
            <person name="Yamaguchi S."/>
            <person name="Yoneyama K."/>
            <person name="Manabe R.I."/>
            <person name="Nelson D.C."/>
            <person name="Schulman A.H."/>
            <person name="Timko M.P."/>
            <person name="dePamphilis C.W."/>
            <person name="Choi D."/>
            <person name="Shirasu K."/>
        </authorList>
    </citation>
    <scope>NUCLEOTIDE SEQUENCE [LARGE SCALE GENOMIC DNA]</scope>
    <source>
        <strain evidence="2">cv. UVA1</strain>
    </source>
</reference>
<dbReference type="GO" id="GO:0016779">
    <property type="term" value="F:nucleotidyltransferase activity"/>
    <property type="evidence" value="ECO:0007669"/>
    <property type="project" value="UniProtKB-KW"/>
</dbReference>